<evidence type="ECO:0000256" key="2">
    <source>
        <dbReference type="ARBA" id="ARBA00022448"/>
    </source>
</evidence>
<keyword evidence="6" id="KW-0333">Golgi apparatus</keyword>
<comment type="subcellular location">
    <subcellularLocation>
        <location evidence="8">Endomembrane system</location>
        <topology evidence="8">Single-pass type IV membrane protein</topology>
    </subcellularLocation>
    <subcellularLocation>
        <location evidence="1">Golgi apparatus membrane</location>
    </subcellularLocation>
</comment>
<reference evidence="10 11" key="1">
    <citation type="submission" date="2023-08" db="EMBL/GenBank/DDBJ databases">
        <title>Black Yeasts Isolated from many extreme environments.</title>
        <authorList>
            <person name="Coleine C."/>
            <person name="Stajich J.E."/>
            <person name="Selbmann L."/>
        </authorList>
    </citation>
    <scope>NUCLEOTIDE SEQUENCE [LARGE SCALE GENOMIC DNA]</scope>
    <source>
        <strain evidence="10 11">CCFEE 5910</strain>
    </source>
</reference>
<evidence type="ECO:0000313" key="11">
    <source>
        <dbReference type="Proteomes" id="UP001309876"/>
    </source>
</evidence>
<comment type="caution">
    <text evidence="10">The sequence shown here is derived from an EMBL/GenBank/DDBJ whole genome shotgun (WGS) entry which is preliminary data.</text>
</comment>
<organism evidence="10 11">
    <name type="scientific">Lithohypha guttulata</name>
    <dbReference type="NCBI Taxonomy" id="1690604"/>
    <lineage>
        <taxon>Eukaryota</taxon>
        <taxon>Fungi</taxon>
        <taxon>Dikarya</taxon>
        <taxon>Ascomycota</taxon>
        <taxon>Pezizomycotina</taxon>
        <taxon>Eurotiomycetes</taxon>
        <taxon>Chaetothyriomycetidae</taxon>
        <taxon>Chaetothyriales</taxon>
        <taxon>Trichomeriaceae</taxon>
        <taxon>Lithohypha</taxon>
    </lineage>
</organism>
<evidence type="ECO:0000256" key="8">
    <source>
        <dbReference type="ARBA" id="ARBA00046280"/>
    </source>
</evidence>
<dbReference type="CDD" id="cd15853">
    <property type="entry name" value="SNARE_Bet1"/>
    <property type="match status" value="1"/>
</dbReference>
<dbReference type="GO" id="GO:0015031">
    <property type="term" value="P:protein transport"/>
    <property type="evidence" value="ECO:0007669"/>
    <property type="project" value="UniProtKB-KW"/>
</dbReference>
<dbReference type="SUPFAM" id="SSF58038">
    <property type="entry name" value="SNARE fusion complex"/>
    <property type="match status" value="1"/>
</dbReference>
<keyword evidence="7 9" id="KW-0472">Membrane</keyword>
<keyword evidence="2" id="KW-0813">Transport</keyword>
<evidence type="ECO:0000256" key="3">
    <source>
        <dbReference type="ARBA" id="ARBA00022692"/>
    </source>
</evidence>
<evidence type="ECO:0000256" key="4">
    <source>
        <dbReference type="ARBA" id="ARBA00022927"/>
    </source>
</evidence>
<keyword evidence="3 9" id="KW-0812">Transmembrane</keyword>
<accession>A0AAN7SXV0</accession>
<gene>
    <name evidence="10" type="ORF">LTR05_006416</name>
</gene>
<keyword evidence="4" id="KW-0653">Protein transport</keyword>
<sequence length="103" mass="11440">MTDAYSREEQNNALLSSLQQKSAQLKHITLNIYDNARDQSTLDNTNEAFQSMGTNLRSSMGRLGRMARQGDKIAVFKLAAVIVGVVLVVWVVGGWLVRLVFGR</sequence>
<protein>
    <recommendedName>
        <fullName evidence="12">Blocked early in transport 1</fullName>
    </recommendedName>
</protein>
<evidence type="ECO:0000313" key="10">
    <source>
        <dbReference type="EMBL" id="KAK5083909.1"/>
    </source>
</evidence>
<evidence type="ECO:0000256" key="9">
    <source>
        <dbReference type="SAM" id="Phobius"/>
    </source>
</evidence>
<dbReference type="GO" id="GO:0000139">
    <property type="term" value="C:Golgi membrane"/>
    <property type="evidence" value="ECO:0007669"/>
    <property type="project" value="UniProtKB-SubCell"/>
</dbReference>
<dbReference type="InterPro" id="IPR039899">
    <property type="entry name" value="BET1_SNARE"/>
</dbReference>
<dbReference type="Proteomes" id="UP001309876">
    <property type="component" value="Unassembled WGS sequence"/>
</dbReference>
<name>A0AAN7SXV0_9EURO</name>
<proteinExistence type="predicted"/>
<keyword evidence="5 9" id="KW-1133">Transmembrane helix</keyword>
<evidence type="ECO:0000256" key="1">
    <source>
        <dbReference type="ARBA" id="ARBA00004394"/>
    </source>
</evidence>
<evidence type="ECO:0000256" key="6">
    <source>
        <dbReference type="ARBA" id="ARBA00023034"/>
    </source>
</evidence>
<evidence type="ECO:0000256" key="7">
    <source>
        <dbReference type="ARBA" id="ARBA00023136"/>
    </source>
</evidence>
<dbReference type="PANTHER" id="PTHR12791">
    <property type="entry name" value="GOLGI SNARE BET1-RELATED"/>
    <property type="match status" value="1"/>
</dbReference>
<feature type="transmembrane region" description="Helical" evidence="9">
    <location>
        <begin position="75"/>
        <end position="97"/>
    </location>
</feature>
<dbReference type="EMBL" id="JAVRRJ010000006">
    <property type="protein sequence ID" value="KAK5083909.1"/>
    <property type="molecule type" value="Genomic_DNA"/>
</dbReference>
<dbReference type="AlphaFoldDB" id="A0AAN7SXV0"/>
<keyword evidence="11" id="KW-1185">Reference proteome</keyword>
<evidence type="ECO:0008006" key="12">
    <source>
        <dbReference type="Google" id="ProtNLM"/>
    </source>
</evidence>
<evidence type="ECO:0000256" key="5">
    <source>
        <dbReference type="ARBA" id="ARBA00022989"/>
    </source>
</evidence>